<feature type="transmembrane region" description="Helical" evidence="1">
    <location>
        <begin position="44"/>
        <end position="61"/>
    </location>
</feature>
<feature type="transmembrane region" description="Helical" evidence="1">
    <location>
        <begin position="6"/>
        <end position="24"/>
    </location>
</feature>
<evidence type="ECO:0000256" key="1">
    <source>
        <dbReference type="SAM" id="Phobius"/>
    </source>
</evidence>
<evidence type="ECO:0000313" key="4">
    <source>
        <dbReference type="EMBL" id="MZH57335.1"/>
    </source>
</evidence>
<gene>
    <name evidence="3" type="ORF">CIAN88_10425</name>
    <name evidence="5" type="ORF">G4D54_07990</name>
    <name evidence="4" type="ORF">GT664_16675</name>
</gene>
<name>A0A099I8A0_CLOIN</name>
<dbReference type="SMART" id="SM00014">
    <property type="entry name" value="acidPPc"/>
    <property type="match status" value="1"/>
</dbReference>
<keyword evidence="1" id="KW-0472">Membrane</keyword>
<keyword evidence="1" id="KW-1133">Transmembrane helix</keyword>
<keyword evidence="1" id="KW-0812">Transmembrane</keyword>
<reference evidence="4" key="2">
    <citation type="journal article" date="2019" name="Nat. Med.">
        <title>A library of human gut bacterial isolates paired with longitudinal multiomics data enables mechanistic microbiome research.</title>
        <authorList>
            <person name="Poyet M."/>
            <person name="Groussin M."/>
            <person name="Gibbons S.M."/>
            <person name="Avila-Pacheco J."/>
            <person name="Jiang X."/>
            <person name="Kearney S.M."/>
            <person name="Perrotta A.R."/>
            <person name="Berdy B."/>
            <person name="Zhao S."/>
            <person name="Lieberman T.D."/>
            <person name="Swanson P.K."/>
            <person name="Smith M."/>
            <person name="Roesemann S."/>
            <person name="Alexander J.E."/>
            <person name="Rich S.A."/>
            <person name="Livny J."/>
            <person name="Vlamakis H."/>
            <person name="Clish C."/>
            <person name="Bullock K."/>
            <person name="Deik A."/>
            <person name="Scott J."/>
            <person name="Pierce K.A."/>
            <person name="Xavier R.J."/>
            <person name="Alm E.J."/>
        </authorList>
    </citation>
    <scope>NUCLEOTIDE SEQUENCE</scope>
    <source>
        <strain evidence="4">BIOML-A12</strain>
    </source>
</reference>
<dbReference type="RefSeq" id="WP_002608427.1">
    <property type="nucleotide sequence ID" value="NZ_BAAACC010000019.1"/>
</dbReference>
<protein>
    <submittedName>
        <fullName evidence="4">Phosphatase PAP2 family protein</fullName>
    </submittedName>
</protein>
<accession>A0A099I8A0</accession>
<reference evidence="3 6" key="1">
    <citation type="submission" date="2014-08" db="EMBL/GenBank/DDBJ databases">
        <title>Clostridium innocuum, an unnegligible vancomycin-resistant pathogen causing extra-intestinal infections.</title>
        <authorList>
            <person name="Feng Y."/>
            <person name="Chiu C.-H."/>
        </authorList>
    </citation>
    <scope>NUCLEOTIDE SEQUENCE [LARGE SCALE GENOMIC DNA]</scope>
    <source>
        <strain evidence="3 6">AN88</strain>
    </source>
</reference>
<feature type="transmembrane region" description="Helical" evidence="1">
    <location>
        <begin position="207"/>
        <end position="223"/>
    </location>
</feature>
<dbReference type="AlphaFoldDB" id="A0A099I8A0"/>
<sequence>MQKKEWIPVGAALLLLAFGAVYDYQITDTLYQTLPMTGMIFERFLLLPVQMMTVLAMAMLFRVKKNAFYLLIGYAASYYMLQDALHYWVSLQNSGVQLLLLAGSGGLIAVVQLVIQRIPYNWIQKHLSFFVFYTLVLLSAVLITTILKLAWGRIRYRDMQDAAQFCVWYKPCGSIGSNSFPSGHTTAFTTLMCWLQWKKNPYEKPSVWRYLLIGTAILFMPLTRMIMGAHFLSDTAMGFLITYGCYLYYRQFFRKRGYL</sequence>
<dbReference type="SUPFAM" id="SSF48317">
    <property type="entry name" value="Acid phosphatase/Vanadium-dependent haloperoxidase"/>
    <property type="match status" value="1"/>
</dbReference>
<evidence type="ECO:0000313" key="3">
    <source>
        <dbReference type="EMBL" id="KGJ53153.1"/>
    </source>
</evidence>
<proteinExistence type="predicted"/>
<reference evidence="5 7" key="3">
    <citation type="submission" date="2020-02" db="EMBL/GenBank/DDBJ databases">
        <authorList>
            <person name="Kociolek L.K."/>
            <person name="Ozer E.A."/>
        </authorList>
    </citation>
    <scope>NUCLEOTIDE SEQUENCE [LARGE SCALE GENOMIC DNA]</scope>
    <source>
        <strain evidence="5 7">ATCC 14501</strain>
    </source>
</reference>
<evidence type="ECO:0000313" key="6">
    <source>
        <dbReference type="Proteomes" id="UP000030008"/>
    </source>
</evidence>
<feature type="transmembrane region" description="Helical" evidence="1">
    <location>
        <begin position="67"/>
        <end position="89"/>
    </location>
</feature>
<evidence type="ECO:0000313" key="7">
    <source>
        <dbReference type="Proteomes" id="UP000503330"/>
    </source>
</evidence>
<evidence type="ECO:0000313" key="5">
    <source>
        <dbReference type="EMBL" id="QJA02365.1"/>
    </source>
</evidence>
<feature type="domain" description="Phosphatidic acid phosphatase type 2/haloperoxidase" evidence="2">
    <location>
        <begin position="130"/>
        <end position="250"/>
    </location>
</feature>
<evidence type="ECO:0000259" key="2">
    <source>
        <dbReference type="SMART" id="SM00014"/>
    </source>
</evidence>
<dbReference type="Proteomes" id="UP000604383">
    <property type="component" value="Unassembled WGS sequence"/>
</dbReference>
<dbReference type="Proteomes" id="UP000030008">
    <property type="component" value="Unassembled WGS sequence"/>
</dbReference>
<feature type="transmembrane region" description="Helical" evidence="1">
    <location>
        <begin position="229"/>
        <end position="249"/>
    </location>
</feature>
<dbReference type="Pfam" id="PF01569">
    <property type="entry name" value="PAP2"/>
    <property type="match status" value="1"/>
</dbReference>
<dbReference type="EMBL" id="JQIF01000044">
    <property type="protein sequence ID" value="KGJ53153.1"/>
    <property type="molecule type" value="Genomic_DNA"/>
</dbReference>
<feature type="transmembrane region" description="Helical" evidence="1">
    <location>
        <begin position="127"/>
        <end position="151"/>
    </location>
</feature>
<dbReference type="EMBL" id="CP048838">
    <property type="protein sequence ID" value="QJA02365.1"/>
    <property type="molecule type" value="Genomic_DNA"/>
</dbReference>
<dbReference type="EMBL" id="WWTN01000034">
    <property type="protein sequence ID" value="MZH57335.1"/>
    <property type="molecule type" value="Genomic_DNA"/>
</dbReference>
<dbReference type="GeneID" id="61925469"/>
<dbReference type="Proteomes" id="UP000503330">
    <property type="component" value="Chromosome"/>
</dbReference>
<organism evidence="3 6">
    <name type="scientific">Clostridium innocuum</name>
    <dbReference type="NCBI Taxonomy" id="1522"/>
    <lineage>
        <taxon>Bacteria</taxon>
        <taxon>Bacillati</taxon>
        <taxon>Bacillota</taxon>
        <taxon>Clostridia</taxon>
        <taxon>Eubacteriales</taxon>
        <taxon>Clostridiaceae</taxon>
        <taxon>Clostridium</taxon>
    </lineage>
</organism>
<dbReference type="InterPro" id="IPR036938">
    <property type="entry name" value="PAP2/HPO_sf"/>
</dbReference>
<dbReference type="Gene3D" id="1.20.144.10">
    <property type="entry name" value="Phosphatidic acid phosphatase type 2/haloperoxidase"/>
    <property type="match status" value="1"/>
</dbReference>
<dbReference type="InterPro" id="IPR000326">
    <property type="entry name" value="PAP2/HPO"/>
</dbReference>